<proteinExistence type="predicted"/>
<dbReference type="Proteomes" id="UP000233482">
    <property type="component" value="Unassembled WGS sequence"/>
</dbReference>
<evidence type="ECO:0000313" key="1">
    <source>
        <dbReference type="EMBL" id="PKE26163.1"/>
    </source>
</evidence>
<dbReference type="AlphaFoldDB" id="A0A855GYG7"/>
<dbReference type="InterPro" id="IPR006450">
    <property type="entry name" value="Phage_HK97_gp6-like"/>
</dbReference>
<name>A0A855GYG7_9STAP</name>
<accession>A0A855GYG7</accession>
<reference evidence="1 2" key="1">
    <citation type="submission" date="2017-12" db="EMBL/GenBank/DDBJ databases">
        <title>Genomics of Macrococcus caseolyticus.</title>
        <authorList>
            <person name="MacFadyen A.C."/>
            <person name="Paterson G.K."/>
        </authorList>
    </citation>
    <scope>NUCLEOTIDE SEQUENCE [LARGE SCALE GENOMIC DNA]</scope>
    <source>
        <strain evidence="1 2">5788_EF188</strain>
    </source>
</reference>
<organism evidence="1 2">
    <name type="scientific">Macrococcoides caseolyticum</name>
    <dbReference type="NCBI Taxonomy" id="69966"/>
    <lineage>
        <taxon>Bacteria</taxon>
        <taxon>Bacillati</taxon>
        <taxon>Bacillota</taxon>
        <taxon>Bacilli</taxon>
        <taxon>Bacillales</taxon>
        <taxon>Staphylococcaceae</taxon>
        <taxon>Macrococcoides</taxon>
    </lineage>
</organism>
<comment type="caution">
    <text evidence="1">The sequence shown here is derived from an EMBL/GenBank/DDBJ whole genome shotgun (WGS) entry which is preliminary data.</text>
</comment>
<gene>
    <name evidence="1" type="ORF">CW686_06550</name>
</gene>
<dbReference type="InterPro" id="IPR021146">
    <property type="entry name" value="Phage_gp6-like_head-tail"/>
</dbReference>
<dbReference type="RefSeq" id="WP_101144231.1">
    <property type="nucleotide sequence ID" value="NZ_PIWO01000012.1"/>
</dbReference>
<dbReference type="EMBL" id="PIXC01000012">
    <property type="protein sequence ID" value="PKE26163.1"/>
    <property type="molecule type" value="Genomic_DNA"/>
</dbReference>
<dbReference type="Pfam" id="PF05135">
    <property type="entry name" value="Phage_connect_1"/>
    <property type="match status" value="1"/>
</dbReference>
<sequence length="106" mass="12212">MEVTLLGEVKEFCKIDGDEEDVTLNSLIEAAKLFILSKTNYRFGFFKDANEQTMENPQAILALKMLVMHWYENREPTGQAELITYSLNALIIHLSIEYGGFKYENI</sequence>
<dbReference type="CDD" id="cd08054">
    <property type="entry name" value="gp6"/>
    <property type="match status" value="1"/>
</dbReference>
<evidence type="ECO:0000313" key="2">
    <source>
        <dbReference type="Proteomes" id="UP000233482"/>
    </source>
</evidence>
<protein>
    <submittedName>
        <fullName evidence="1">Phage gp6-like head-tail connector protein</fullName>
    </submittedName>
</protein>
<dbReference type="NCBIfam" id="TIGR01560">
    <property type="entry name" value="put_DNA_pack"/>
    <property type="match status" value="1"/>
</dbReference>
<dbReference type="Gene3D" id="1.10.3230.30">
    <property type="entry name" value="Phage gp6-like head-tail connector protein"/>
    <property type="match status" value="1"/>
</dbReference>